<accession>A0AAN9C7Z9</accession>
<evidence type="ECO:0000313" key="1">
    <source>
        <dbReference type="EMBL" id="KAK7116065.1"/>
    </source>
</evidence>
<protein>
    <submittedName>
        <fullName evidence="1">Uncharacterized protein</fullName>
    </submittedName>
</protein>
<gene>
    <name evidence="1" type="ORF">V1264_001816</name>
</gene>
<comment type="caution">
    <text evidence="1">The sequence shown here is derived from an EMBL/GenBank/DDBJ whole genome shotgun (WGS) entry which is preliminary data.</text>
</comment>
<dbReference type="AlphaFoldDB" id="A0AAN9C7Z9"/>
<keyword evidence="2" id="KW-1185">Reference proteome</keyword>
<sequence>MSTFCGNALTVQRMSETCSCSVGVAKVKKVALSCFQASVLNLYNVRTKIRCAKAPFKSERELPLHTVVDSHVMYQCLEERLSQIFEEGEEERKTLCNLGHTLVEETSVKAMIKTLSDVYSLCWDLVSQWGVNDKVFVGVLPTPSAPNSGVNTETDSQSNRLYVHWPRELLGHDFLQAAQRMLKVVREEGRQPTEAEFFVQHLAYLHISNGGWGSRSESRPLGTPGFRPHTQTYMSLTDPGDGHVLGTTRFCDWMKGAIVHVEHLERPNHLPRENIESYRIPSIVDFARVRLHVGASAPTTYFVGRAVKDSGNFEEDFLKVVNLTAAAASAAFFLGAAECKVSMEGLTTAQALRYMQALRAQVMRCKNQFLSAAWNLNQILTDDFDKKEPVKLTERMDIAMRAVEITSLGGFDKVTWDGASDTYPSKCIMYQLKHEEALTIVHEAHLRGLVTYFSAGFKFNEIRHAVWAGVDGIGIGGAQVLRYMDSQTGMHGPYMEENITRILNNRDEAAASYRGKGVQLLARLDTMYFEGSLSRPEDALRQKLFAALLSADEHEIEKLVASLARTSALPSEGTLPHLHRAKRLVEADKPMLREFCTSEEWERLELVLRALIVARDEANIIEEYDSAPWLTVREKYRMAQCPRDSRICYVRQASFTLPSKA</sequence>
<dbReference type="EMBL" id="JBAMIC010000001">
    <property type="protein sequence ID" value="KAK7116065.1"/>
    <property type="molecule type" value="Genomic_DNA"/>
</dbReference>
<dbReference type="Proteomes" id="UP001374579">
    <property type="component" value="Unassembled WGS sequence"/>
</dbReference>
<proteinExistence type="predicted"/>
<reference evidence="1 2" key="1">
    <citation type="submission" date="2024-02" db="EMBL/GenBank/DDBJ databases">
        <title>Chromosome-scale genome assembly of the rough periwinkle Littorina saxatilis.</title>
        <authorList>
            <person name="De Jode A."/>
            <person name="Faria R."/>
            <person name="Formenti G."/>
            <person name="Sims Y."/>
            <person name="Smith T.P."/>
            <person name="Tracey A."/>
            <person name="Wood J.M.D."/>
            <person name="Zagrodzka Z.B."/>
            <person name="Johannesson K."/>
            <person name="Butlin R.K."/>
            <person name="Leder E.H."/>
        </authorList>
    </citation>
    <scope>NUCLEOTIDE SEQUENCE [LARGE SCALE GENOMIC DNA]</scope>
    <source>
        <strain evidence="1">Snail1</strain>
        <tissue evidence="1">Muscle</tissue>
    </source>
</reference>
<evidence type="ECO:0000313" key="2">
    <source>
        <dbReference type="Proteomes" id="UP001374579"/>
    </source>
</evidence>
<organism evidence="1 2">
    <name type="scientific">Littorina saxatilis</name>
    <dbReference type="NCBI Taxonomy" id="31220"/>
    <lineage>
        <taxon>Eukaryota</taxon>
        <taxon>Metazoa</taxon>
        <taxon>Spiralia</taxon>
        <taxon>Lophotrochozoa</taxon>
        <taxon>Mollusca</taxon>
        <taxon>Gastropoda</taxon>
        <taxon>Caenogastropoda</taxon>
        <taxon>Littorinimorpha</taxon>
        <taxon>Littorinoidea</taxon>
        <taxon>Littorinidae</taxon>
        <taxon>Littorina</taxon>
    </lineage>
</organism>
<name>A0AAN9C7Z9_9CAEN</name>